<feature type="compositionally biased region" description="Polar residues" evidence="4">
    <location>
        <begin position="350"/>
        <end position="364"/>
    </location>
</feature>
<dbReference type="PANTHER" id="PTHR13097:SF7">
    <property type="entry name" value="GENERAL TRANSCRIPTION FACTOR IIE SUBUNIT 1"/>
    <property type="match status" value="1"/>
</dbReference>
<evidence type="ECO:0000256" key="1">
    <source>
        <dbReference type="ARBA" id="ARBA00008947"/>
    </source>
</evidence>
<dbReference type="Gene3D" id="3.30.40.10">
    <property type="entry name" value="Zinc/RING finger domain, C3HC4 (zinc finger)"/>
    <property type="match status" value="1"/>
</dbReference>
<evidence type="ECO:0000313" key="7">
    <source>
        <dbReference type="Proteomes" id="UP001140091"/>
    </source>
</evidence>
<dbReference type="SMART" id="SM00531">
    <property type="entry name" value="TFIIE"/>
    <property type="match status" value="1"/>
</dbReference>
<feature type="region of interest" description="Disordered" evidence="4">
    <location>
        <begin position="217"/>
        <end position="255"/>
    </location>
</feature>
<dbReference type="PANTHER" id="PTHR13097">
    <property type="entry name" value="TRANSCRIPTION INITIATION FACTOR IIE, ALPHA SUBUNIT"/>
    <property type="match status" value="1"/>
</dbReference>
<gene>
    <name evidence="6" type="ORF">H1R20_g11155</name>
</gene>
<dbReference type="SUPFAM" id="SSF57783">
    <property type="entry name" value="Zinc beta-ribbon"/>
    <property type="match status" value="1"/>
</dbReference>
<dbReference type="AlphaFoldDB" id="A0A9W8J420"/>
<evidence type="ECO:0000256" key="4">
    <source>
        <dbReference type="SAM" id="MobiDB-lite"/>
    </source>
</evidence>
<dbReference type="InterPro" id="IPR039997">
    <property type="entry name" value="TFE"/>
</dbReference>
<comment type="caution">
    <text evidence="6">The sequence shown here is derived from an EMBL/GenBank/DDBJ whole genome shotgun (WGS) entry which is preliminary data.</text>
</comment>
<dbReference type="InterPro" id="IPR017919">
    <property type="entry name" value="TFIIE/TFIIEa_HTH"/>
</dbReference>
<feature type="domain" description="HTH TFE/IIEalpha-type" evidence="5">
    <location>
        <begin position="1"/>
        <end position="67"/>
    </location>
</feature>
<evidence type="ECO:0000256" key="2">
    <source>
        <dbReference type="ARBA" id="ARBA00023015"/>
    </source>
</evidence>
<dbReference type="OrthoDB" id="361102at2759"/>
<feature type="non-terminal residue" evidence="6">
    <location>
        <position position="1"/>
    </location>
</feature>
<keyword evidence="3" id="KW-0804">Transcription</keyword>
<feature type="region of interest" description="Disordered" evidence="4">
    <location>
        <begin position="350"/>
        <end position="455"/>
    </location>
</feature>
<feature type="compositionally biased region" description="Low complexity" evidence="4">
    <location>
        <begin position="426"/>
        <end position="442"/>
    </location>
</feature>
<keyword evidence="7" id="KW-1185">Reference proteome</keyword>
<keyword evidence="2" id="KW-0805">Transcription regulation</keyword>
<dbReference type="InterPro" id="IPR002853">
    <property type="entry name" value="TFIIE_asu"/>
</dbReference>
<reference evidence="6" key="1">
    <citation type="submission" date="2022-06" db="EMBL/GenBank/DDBJ databases">
        <title>Genome Sequence of Candolleomyces eurysporus.</title>
        <authorList>
            <person name="Buettner E."/>
        </authorList>
    </citation>
    <scope>NUCLEOTIDE SEQUENCE</scope>
    <source>
        <strain evidence="6">VTCC 930004</strain>
    </source>
</reference>
<protein>
    <recommendedName>
        <fullName evidence="5">HTH TFE/IIEalpha-type domain-containing protein</fullName>
    </recommendedName>
</protein>
<evidence type="ECO:0000313" key="6">
    <source>
        <dbReference type="EMBL" id="KAJ2925934.1"/>
    </source>
</evidence>
<accession>A0A9W8J420</accession>
<evidence type="ECO:0000259" key="5">
    <source>
        <dbReference type="PROSITE" id="PS51344"/>
    </source>
</evidence>
<sequence>MTLHLKDDELAGRMGLQPKELNKVIAVLSNDCLVKVYRQNELKEGAQRSVGKQYYYIDYEHFCNVVKWRIAKMWNKIDHKLRNEIDNKGYICPQCKASYTPLEVDKIMDFIRGIFVCEICQHELVENEDAESVQGSKDRMMRFNHQMRFIREGLQKSESMTLPQFDVAAWVKSHAQAELEQKQKMNGGAGGGGESGANGVGAGLKVAGADSSGKREEGIGILMVMDGDGEDEDKRRREREKEAEQKRVQNALPSWHLKSTITGDLTALGVKESARAAAAAQAREQLGLGDESLRGLGVAGLPKPRHSSSASLSLPTSTLKPEDAASSADQDAELYEQYYASLAANSTYSGSTPVSTIATPSATVPSEFGADMDEEEDRKPSIQYLDSLSEYRKRSRSIDDVGSGGPRTPKIAKTDSSSSVGGFTNGFGSASEFSSSFSSAYEEPPPPSQPAGEDPLVYVNGVAKALSLITEDDHDLMTPEEYTAYFQILEENS</sequence>
<comment type="similarity">
    <text evidence="1">Belongs to the TFIIE alpha subunit family.</text>
</comment>
<dbReference type="PROSITE" id="PS51344">
    <property type="entry name" value="HTH_TFE_IIE"/>
    <property type="match status" value="1"/>
</dbReference>
<name>A0A9W8J420_9AGAR</name>
<dbReference type="InterPro" id="IPR013083">
    <property type="entry name" value="Znf_RING/FYVE/PHD"/>
</dbReference>
<feature type="compositionally biased region" description="Basic and acidic residues" evidence="4">
    <location>
        <begin position="389"/>
        <end position="399"/>
    </location>
</feature>
<proteinExistence type="inferred from homology"/>
<dbReference type="GO" id="GO:0006367">
    <property type="term" value="P:transcription initiation at RNA polymerase II promoter"/>
    <property type="evidence" value="ECO:0007669"/>
    <property type="project" value="InterPro"/>
</dbReference>
<dbReference type="EMBL" id="JANBPK010001097">
    <property type="protein sequence ID" value="KAJ2925934.1"/>
    <property type="molecule type" value="Genomic_DNA"/>
</dbReference>
<feature type="compositionally biased region" description="Basic and acidic residues" evidence="4">
    <location>
        <begin position="232"/>
        <end position="247"/>
    </location>
</feature>
<dbReference type="InterPro" id="IPR024550">
    <property type="entry name" value="TFIIEa/SarR/Rpc3_HTH_dom"/>
</dbReference>
<dbReference type="Proteomes" id="UP001140091">
    <property type="component" value="Unassembled WGS sequence"/>
</dbReference>
<feature type="compositionally biased region" description="Low complexity" evidence="4">
    <location>
        <begin position="307"/>
        <end position="329"/>
    </location>
</feature>
<dbReference type="Pfam" id="PF02002">
    <property type="entry name" value="TFIIE_alpha"/>
    <property type="match status" value="1"/>
</dbReference>
<evidence type="ECO:0000256" key="3">
    <source>
        <dbReference type="ARBA" id="ARBA00023163"/>
    </source>
</evidence>
<dbReference type="GO" id="GO:0005673">
    <property type="term" value="C:transcription factor TFIIE complex"/>
    <property type="evidence" value="ECO:0007669"/>
    <property type="project" value="TreeGrafter"/>
</dbReference>
<organism evidence="6 7">
    <name type="scientific">Candolleomyces eurysporus</name>
    <dbReference type="NCBI Taxonomy" id="2828524"/>
    <lineage>
        <taxon>Eukaryota</taxon>
        <taxon>Fungi</taxon>
        <taxon>Dikarya</taxon>
        <taxon>Basidiomycota</taxon>
        <taxon>Agaricomycotina</taxon>
        <taxon>Agaricomycetes</taxon>
        <taxon>Agaricomycetidae</taxon>
        <taxon>Agaricales</taxon>
        <taxon>Agaricineae</taxon>
        <taxon>Psathyrellaceae</taxon>
        <taxon>Candolleomyces</taxon>
    </lineage>
</organism>
<feature type="region of interest" description="Disordered" evidence="4">
    <location>
        <begin position="297"/>
        <end position="330"/>
    </location>
</feature>